<evidence type="ECO:0000313" key="2">
    <source>
        <dbReference type="Proteomes" id="UP001216150"/>
    </source>
</evidence>
<comment type="caution">
    <text evidence="1">The sequence shown here is derived from an EMBL/GenBank/DDBJ whole genome shotgun (WGS) entry which is preliminary data.</text>
</comment>
<dbReference type="Proteomes" id="UP001216150">
    <property type="component" value="Unassembled WGS sequence"/>
</dbReference>
<reference evidence="1 2" key="1">
    <citation type="journal article" date="2023" name="IMA Fungus">
        <title>Comparative genomic study of the Penicillium genus elucidates a diverse pangenome and 15 lateral gene transfer events.</title>
        <authorList>
            <person name="Petersen C."/>
            <person name="Sorensen T."/>
            <person name="Nielsen M.R."/>
            <person name="Sondergaard T.E."/>
            <person name="Sorensen J.L."/>
            <person name="Fitzpatrick D.A."/>
            <person name="Frisvad J.C."/>
            <person name="Nielsen K.L."/>
        </authorList>
    </citation>
    <scope>NUCLEOTIDE SEQUENCE [LARGE SCALE GENOMIC DNA]</scope>
    <source>
        <strain evidence="1 2">IBT 29057</strain>
    </source>
</reference>
<dbReference type="AlphaFoldDB" id="A0AAD6GW52"/>
<proteinExistence type="predicted"/>
<name>A0AAD6GW52_9EURO</name>
<evidence type="ECO:0000313" key="1">
    <source>
        <dbReference type="EMBL" id="KAJ5591437.1"/>
    </source>
</evidence>
<protein>
    <submittedName>
        <fullName evidence="1">Uncharacterized protein</fullName>
    </submittedName>
</protein>
<sequence length="92" mass="10879">MLLGYQIGAERYRIGGSMRLVRKDSLDQFRAATYAHLNLTPTEEECMVNWHLFPQRSNQTWWQKYRQQCASDDGFSRWNEVLQVDVSESGNY</sequence>
<accession>A0AAD6GW52</accession>
<dbReference type="EMBL" id="JAQJAC010000003">
    <property type="protein sequence ID" value="KAJ5591437.1"/>
    <property type="molecule type" value="Genomic_DNA"/>
</dbReference>
<keyword evidence="2" id="KW-1185">Reference proteome</keyword>
<organism evidence="1 2">
    <name type="scientific">Penicillium hetheringtonii</name>
    <dbReference type="NCBI Taxonomy" id="911720"/>
    <lineage>
        <taxon>Eukaryota</taxon>
        <taxon>Fungi</taxon>
        <taxon>Dikarya</taxon>
        <taxon>Ascomycota</taxon>
        <taxon>Pezizomycotina</taxon>
        <taxon>Eurotiomycetes</taxon>
        <taxon>Eurotiomycetidae</taxon>
        <taxon>Eurotiales</taxon>
        <taxon>Aspergillaceae</taxon>
        <taxon>Penicillium</taxon>
    </lineage>
</organism>
<gene>
    <name evidence="1" type="ORF">N7450_005409</name>
</gene>